<protein>
    <submittedName>
        <fullName evidence="2">Uncharacterized protein</fullName>
    </submittedName>
</protein>
<dbReference type="EMBL" id="CAXAMN010007947">
    <property type="protein sequence ID" value="CAK9023447.1"/>
    <property type="molecule type" value="Genomic_DNA"/>
</dbReference>
<accession>A0ABP0KA50</accession>
<gene>
    <name evidence="2" type="ORF">CCMP2556_LOCUS15231</name>
</gene>
<proteinExistence type="predicted"/>
<feature type="region of interest" description="Disordered" evidence="1">
    <location>
        <begin position="18"/>
        <end position="39"/>
    </location>
</feature>
<organism evidence="2 3">
    <name type="scientific">Durusdinium trenchii</name>
    <dbReference type="NCBI Taxonomy" id="1381693"/>
    <lineage>
        <taxon>Eukaryota</taxon>
        <taxon>Sar</taxon>
        <taxon>Alveolata</taxon>
        <taxon>Dinophyceae</taxon>
        <taxon>Suessiales</taxon>
        <taxon>Symbiodiniaceae</taxon>
        <taxon>Durusdinium</taxon>
    </lineage>
</organism>
<sequence length="122" mass="13802">MPLGRSVITKLQLQFGQKKRDSGNARIGRDQRGSQTAAAPDQGLEQLIIDRSWQHLQHLQWRFSWTQHSFQVGLWRCAKLPGKDYDVWFVSLSVVVSGLWCHQPTLGSHVAVFAQSCSTLEA</sequence>
<evidence type="ECO:0000313" key="3">
    <source>
        <dbReference type="Proteomes" id="UP001642484"/>
    </source>
</evidence>
<dbReference type="Proteomes" id="UP001642484">
    <property type="component" value="Unassembled WGS sequence"/>
</dbReference>
<keyword evidence="3" id="KW-1185">Reference proteome</keyword>
<feature type="compositionally biased region" description="Basic and acidic residues" evidence="1">
    <location>
        <begin position="18"/>
        <end position="32"/>
    </location>
</feature>
<evidence type="ECO:0000256" key="1">
    <source>
        <dbReference type="SAM" id="MobiDB-lite"/>
    </source>
</evidence>
<reference evidence="2 3" key="1">
    <citation type="submission" date="2024-02" db="EMBL/GenBank/DDBJ databases">
        <authorList>
            <person name="Chen Y."/>
            <person name="Shah S."/>
            <person name="Dougan E. K."/>
            <person name="Thang M."/>
            <person name="Chan C."/>
        </authorList>
    </citation>
    <scope>NUCLEOTIDE SEQUENCE [LARGE SCALE GENOMIC DNA]</scope>
</reference>
<name>A0ABP0KA50_9DINO</name>
<comment type="caution">
    <text evidence="2">The sequence shown here is derived from an EMBL/GenBank/DDBJ whole genome shotgun (WGS) entry which is preliminary data.</text>
</comment>
<evidence type="ECO:0000313" key="2">
    <source>
        <dbReference type="EMBL" id="CAK9023447.1"/>
    </source>
</evidence>